<evidence type="ECO:0000259" key="2">
    <source>
        <dbReference type="Pfam" id="PF09976"/>
    </source>
</evidence>
<keyword evidence="1" id="KW-0472">Membrane</keyword>
<sequence length="221" mass="24088">MADIFREIDEEVRRDKAAALWSKYGVVFVGLAVAAVLAVAGWQFWLYREQQASQIVGAKLEAALKASRDGNGSEAETILGELAASSTPAGYRQIARFRLAAETAKRDAAAGATAFDALANDGSLTQLYRDLARLRAGMLRVDLVPYAELRQALEPLATPQGIWRHSAREFLGIAALKANLFEDAGRWFDAIVTDPQSPAVLRQRTELYLALVRGGPVETKN</sequence>
<dbReference type="InterPro" id="IPR018704">
    <property type="entry name" value="SecYEG/CpoB_TPR"/>
</dbReference>
<feature type="domain" description="Ancillary SecYEG translocon subunit/Cell division coordinator CpoB TPR" evidence="2">
    <location>
        <begin position="20"/>
        <end position="153"/>
    </location>
</feature>
<dbReference type="Proteomes" id="UP000037822">
    <property type="component" value="Unassembled WGS sequence"/>
</dbReference>
<evidence type="ECO:0000256" key="1">
    <source>
        <dbReference type="SAM" id="Phobius"/>
    </source>
</evidence>
<dbReference type="EMBL" id="LGSZ01000022">
    <property type="protein sequence ID" value="KPH82243.1"/>
    <property type="molecule type" value="Genomic_DNA"/>
</dbReference>
<evidence type="ECO:0000313" key="3">
    <source>
        <dbReference type="EMBL" id="KPH82243.1"/>
    </source>
</evidence>
<gene>
    <name evidence="3" type="ORF">AE618_04930</name>
</gene>
<evidence type="ECO:0000313" key="4">
    <source>
        <dbReference type="Proteomes" id="UP000037822"/>
    </source>
</evidence>
<keyword evidence="1" id="KW-0812">Transmembrane</keyword>
<organism evidence="3 4">
    <name type="scientific">Bosea vaviloviae</name>
    <dbReference type="NCBI Taxonomy" id="1526658"/>
    <lineage>
        <taxon>Bacteria</taxon>
        <taxon>Pseudomonadati</taxon>
        <taxon>Pseudomonadota</taxon>
        <taxon>Alphaproteobacteria</taxon>
        <taxon>Hyphomicrobiales</taxon>
        <taxon>Boseaceae</taxon>
        <taxon>Bosea</taxon>
    </lineage>
</organism>
<name>A0A0N1F5L2_9HYPH</name>
<dbReference type="PATRIC" id="fig|1526658.3.peg.3323"/>
<protein>
    <recommendedName>
        <fullName evidence="2">Ancillary SecYEG translocon subunit/Cell division coordinator CpoB TPR domain-containing protein</fullName>
    </recommendedName>
</protein>
<dbReference type="AlphaFoldDB" id="A0A0N1F5L2"/>
<keyword evidence="4" id="KW-1185">Reference proteome</keyword>
<keyword evidence="1" id="KW-1133">Transmembrane helix</keyword>
<accession>A0A0N1F5L2</accession>
<proteinExistence type="predicted"/>
<comment type="caution">
    <text evidence="3">The sequence shown here is derived from an EMBL/GenBank/DDBJ whole genome shotgun (WGS) entry which is preliminary data.</text>
</comment>
<reference evidence="3 4" key="1">
    <citation type="submission" date="2015-07" db="EMBL/GenBank/DDBJ databases">
        <title>Whole genome sequencing of Bosea vaviloviae isolated from cave pool.</title>
        <authorList>
            <person name="Tan N.E.H."/>
            <person name="Lee Y.P."/>
            <person name="Gan H.M."/>
            <person name="Barton H."/>
            <person name="Savka M.A."/>
        </authorList>
    </citation>
    <scope>NUCLEOTIDE SEQUENCE [LARGE SCALE GENOMIC DNA]</scope>
    <source>
        <strain evidence="3 4">SD260</strain>
    </source>
</reference>
<dbReference type="Pfam" id="PF09976">
    <property type="entry name" value="TPR_21"/>
    <property type="match status" value="1"/>
</dbReference>
<feature type="transmembrane region" description="Helical" evidence="1">
    <location>
        <begin position="21"/>
        <end position="45"/>
    </location>
</feature>
<dbReference type="RefSeq" id="WP_054207908.1">
    <property type="nucleotide sequence ID" value="NZ_LGSZ01000022.1"/>
</dbReference>